<keyword evidence="3" id="KW-1185">Reference proteome</keyword>
<sequence>MTSTPTPSALFASGNRSFSVENIFWVVGIACIVGFAINLLTAAIPPDPMALEWRISLMQQVSGRSILLFLGVAMVVYSSIGQRSLSRYLALACLVGGILFLLSGVIVIRDGLVLQDQALSTIKSEATEIRSQLQTAQVNPNLSSDVTPQRIEEALSQLDVQAEALSQNARNSTTQAMMSMLSTQVVIGLGLLALGRTGIKHNR</sequence>
<dbReference type="RefSeq" id="WP_348251239.1">
    <property type="nucleotide sequence ID" value="NZ_JAMPKX010000001.1"/>
</dbReference>
<evidence type="ECO:0008006" key="4">
    <source>
        <dbReference type="Google" id="ProtNLM"/>
    </source>
</evidence>
<dbReference type="EMBL" id="JAMPKX010000001">
    <property type="protein sequence ID" value="MEP0945767.1"/>
    <property type="molecule type" value="Genomic_DNA"/>
</dbReference>
<gene>
    <name evidence="2" type="ORF">NC992_02680</name>
</gene>
<name>A0ABV0K1B9_9CYAN</name>
<feature type="transmembrane region" description="Helical" evidence="1">
    <location>
        <begin position="88"/>
        <end position="108"/>
    </location>
</feature>
<comment type="caution">
    <text evidence="2">The sequence shown here is derived from an EMBL/GenBank/DDBJ whole genome shotgun (WGS) entry which is preliminary data.</text>
</comment>
<protein>
    <recommendedName>
        <fullName evidence="4">DUF4149 domain-containing protein</fullName>
    </recommendedName>
</protein>
<feature type="transmembrane region" description="Helical" evidence="1">
    <location>
        <begin position="64"/>
        <end position="81"/>
    </location>
</feature>
<dbReference type="Proteomes" id="UP001482513">
    <property type="component" value="Unassembled WGS sequence"/>
</dbReference>
<feature type="transmembrane region" description="Helical" evidence="1">
    <location>
        <begin position="23"/>
        <end position="44"/>
    </location>
</feature>
<keyword evidence="1" id="KW-0812">Transmembrane</keyword>
<keyword evidence="1" id="KW-1133">Transmembrane helix</keyword>
<reference evidence="2 3" key="1">
    <citation type="submission" date="2022-04" db="EMBL/GenBank/DDBJ databases">
        <title>Positive selection, recombination, and allopatry shape intraspecific diversity of widespread and dominant cyanobacteria.</title>
        <authorList>
            <person name="Wei J."/>
            <person name="Shu W."/>
            <person name="Hu C."/>
        </authorList>
    </citation>
    <scope>NUCLEOTIDE SEQUENCE [LARGE SCALE GENOMIC DNA]</scope>
    <source>
        <strain evidence="2 3">DQ-A4</strain>
    </source>
</reference>
<keyword evidence="1" id="KW-0472">Membrane</keyword>
<feature type="transmembrane region" description="Helical" evidence="1">
    <location>
        <begin position="176"/>
        <end position="194"/>
    </location>
</feature>
<evidence type="ECO:0000313" key="2">
    <source>
        <dbReference type="EMBL" id="MEP0945767.1"/>
    </source>
</evidence>
<evidence type="ECO:0000256" key="1">
    <source>
        <dbReference type="SAM" id="Phobius"/>
    </source>
</evidence>
<accession>A0ABV0K1B9</accession>
<organism evidence="2 3">
    <name type="scientific">Leptolyngbya subtilissima DQ-A4</name>
    <dbReference type="NCBI Taxonomy" id="2933933"/>
    <lineage>
        <taxon>Bacteria</taxon>
        <taxon>Bacillati</taxon>
        <taxon>Cyanobacteriota</taxon>
        <taxon>Cyanophyceae</taxon>
        <taxon>Leptolyngbyales</taxon>
        <taxon>Leptolyngbyaceae</taxon>
        <taxon>Leptolyngbya group</taxon>
        <taxon>Leptolyngbya</taxon>
    </lineage>
</organism>
<proteinExistence type="predicted"/>
<evidence type="ECO:0000313" key="3">
    <source>
        <dbReference type="Proteomes" id="UP001482513"/>
    </source>
</evidence>